<dbReference type="KEGG" id="mema:MMAB1_1376"/>
<evidence type="ECO:0000313" key="1">
    <source>
        <dbReference type="EMBL" id="CVK32589.1"/>
    </source>
</evidence>
<proteinExistence type="predicted"/>
<dbReference type="Proteomes" id="UP000737555">
    <property type="component" value="Unassembled WGS sequence"/>
</dbReference>
<dbReference type="GeneID" id="27137258"/>
<reference evidence="1 3" key="1">
    <citation type="submission" date="2016-01" db="EMBL/GenBank/DDBJ databases">
        <authorList>
            <person name="Manzoor S."/>
        </authorList>
    </citation>
    <scope>NUCLEOTIDE SEQUENCE [LARGE SCALE GENOMIC DNA]</scope>
    <source>
        <strain evidence="1">Methanoculleus sp MAB1</strain>
    </source>
</reference>
<reference evidence="2" key="2">
    <citation type="submission" date="2020-05" db="EMBL/GenBank/DDBJ databases">
        <title>The first insight into the ecology of ammonia-tolerant syntrophic propionate oxidizing bacteria.</title>
        <authorList>
            <person name="Singh A."/>
            <person name="Schnurer A."/>
            <person name="Westerholm M."/>
        </authorList>
    </citation>
    <scope>NUCLEOTIDE SEQUENCE</scope>
    <source>
        <strain evidence="2">MAG54</strain>
    </source>
</reference>
<dbReference type="EMBL" id="JABMJE010000238">
    <property type="protein sequence ID" value="NQS79187.1"/>
    <property type="molecule type" value="Genomic_DNA"/>
</dbReference>
<dbReference type="EMBL" id="LT158599">
    <property type="protein sequence ID" value="CVK32589.1"/>
    <property type="molecule type" value="Genomic_DNA"/>
</dbReference>
<gene>
    <name evidence="2" type="ORF">HQQ74_10925</name>
    <name evidence="1" type="ORF">MMAB1_1376</name>
</gene>
<accession>A0A0X3BL12</accession>
<name>A0A0X3BL12_9EURY</name>
<organism evidence="1 3">
    <name type="scientific">Methanoculleus bourgensis</name>
    <dbReference type="NCBI Taxonomy" id="83986"/>
    <lineage>
        <taxon>Archaea</taxon>
        <taxon>Methanobacteriati</taxon>
        <taxon>Methanobacteriota</taxon>
        <taxon>Stenosarchaea group</taxon>
        <taxon>Methanomicrobia</taxon>
        <taxon>Methanomicrobiales</taxon>
        <taxon>Methanomicrobiaceae</taxon>
        <taxon>Methanoculleus</taxon>
    </lineage>
</organism>
<evidence type="ECO:0000313" key="3">
    <source>
        <dbReference type="Proteomes" id="UP000069850"/>
    </source>
</evidence>
<sequence length="100" mass="11033">MKTLEFHRDNAKDRVTVMCAEREVSVHSHCGYCRHCAGVRVGRRTIPTPQRQALSGARGGVGVDENLLNAAIMFNTLVRDGTAIECEDDAGEGFRSMYGY</sequence>
<dbReference type="Proteomes" id="UP000069850">
    <property type="component" value="Chromosome 1"/>
</dbReference>
<dbReference type="AlphaFoldDB" id="A0A0X3BL12"/>
<dbReference type="OrthoDB" id="108487at2157"/>
<protein>
    <submittedName>
        <fullName evidence="1">Uncharacterized protein</fullName>
    </submittedName>
</protein>
<dbReference type="RefSeq" id="WP_062263092.1">
    <property type="nucleotide sequence ID" value="NZ_DAIMMY010000025.1"/>
</dbReference>
<evidence type="ECO:0000313" key="2">
    <source>
        <dbReference type="EMBL" id="NQS79187.1"/>
    </source>
</evidence>